<keyword evidence="1" id="KW-0812">Transmembrane</keyword>
<protein>
    <submittedName>
        <fullName evidence="3">Uncharacterized protein</fullName>
    </submittedName>
</protein>
<evidence type="ECO:0000313" key="2">
    <source>
        <dbReference type="Proteomes" id="UP000887578"/>
    </source>
</evidence>
<reference evidence="3" key="1">
    <citation type="submission" date="2022-11" db="UniProtKB">
        <authorList>
            <consortium name="WormBaseParasite"/>
        </authorList>
    </citation>
    <scope>IDENTIFICATION</scope>
</reference>
<dbReference type="Proteomes" id="UP000887578">
    <property type="component" value="Unplaced"/>
</dbReference>
<organism evidence="2 3">
    <name type="scientific">Panagrolaimus davidi</name>
    <dbReference type="NCBI Taxonomy" id="227884"/>
    <lineage>
        <taxon>Eukaryota</taxon>
        <taxon>Metazoa</taxon>
        <taxon>Ecdysozoa</taxon>
        <taxon>Nematoda</taxon>
        <taxon>Chromadorea</taxon>
        <taxon>Rhabditida</taxon>
        <taxon>Tylenchina</taxon>
        <taxon>Panagrolaimomorpha</taxon>
        <taxon>Panagrolaimoidea</taxon>
        <taxon>Panagrolaimidae</taxon>
        <taxon>Panagrolaimus</taxon>
    </lineage>
</organism>
<dbReference type="WBParaSite" id="PDA_v2.g24342.t1">
    <property type="protein sequence ID" value="PDA_v2.g24342.t1"/>
    <property type="gene ID" value="PDA_v2.g24342"/>
</dbReference>
<name>A0A914PZN9_9BILA</name>
<proteinExistence type="predicted"/>
<keyword evidence="1" id="KW-1133">Transmembrane helix</keyword>
<feature type="transmembrane region" description="Helical" evidence="1">
    <location>
        <begin position="39"/>
        <end position="64"/>
    </location>
</feature>
<evidence type="ECO:0000256" key="1">
    <source>
        <dbReference type="SAM" id="Phobius"/>
    </source>
</evidence>
<feature type="transmembrane region" description="Helical" evidence="1">
    <location>
        <begin position="12"/>
        <end position="33"/>
    </location>
</feature>
<keyword evidence="2" id="KW-1185">Reference proteome</keyword>
<accession>A0A914PZN9</accession>
<evidence type="ECO:0000313" key="3">
    <source>
        <dbReference type="WBParaSite" id="PDA_v2.g24342.t1"/>
    </source>
</evidence>
<sequence>MRTPFNYGNKSFTKTLIIIVIITTLTDLLPNIITGLGTLIFHTYLANFIGPYNLTVYGITMAICSRMYSKALLNNTNISQIHVSIQHLPVPIRSI</sequence>
<dbReference type="AlphaFoldDB" id="A0A914PZN9"/>
<keyword evidence="1" id="KW-0472">Membrane</keyword>